<keyword evidence="3" id="KW-1185">Reference proteome</keyword>
<evidence type="ECO:0000313" key="3">
    <source>
        <dbReference type="Proteomes" id="UP000004221"/>
    </source>
</evidence>
<dbReference type="EMBL" id="CAGS01000006">
    <property type="protein sequence ID" value="CCF82376.1"/>
    <property type="molecule type" value="Genomic_DNA"/>
</dbReference>
<name>I4ECG4_9BACT</name>
<evidence type="ECO:0000313" key="2">
    <source>
        <dbReference type="EMBL" id="CCF82376.1"/>
    </source>
</evidence>
<dbReference type="AlphaFoldDB" id="I4ECG4"/>
<proteinExistence type="predicted"/>
<gene>
    <name evidence="2" type="ORF">NITHO_1030030</name>
</gene>
<organism evidence="2 3">
    <name type="scientific">Nitrolancea hollandica Lb</name>
    <dbReference type="NCBI Taxonomy" id="1129897"/>
    <lineage>
        <taxon>Bacteria</taxon>
        <taxon>Pseudomonadati</taxon>
        <taxon>Thermomicrobiota</taxon>
        <taxon>Thermomicrobia</taxon>
        <taxon>Sphaerobacterales</taxon>
        <taxon>Sphaerobacterineae</taxon>
        <taxon>Sphaerobacteraceae</taxon>
        <taxon>Nitrolancea</taxon>
    </lineage>
</organism>
<dbReference type="Proteomes" id="UP000004221">
    <property type="component" value="Unassembled WGS sequence"/>
</dbReference>
<feature type="region of interest" description="Disordered" evidence="1">
    <location>
        <begin position="1"/>
        <end position="37"/>
    </location>
</feature>
<sequence length="64" mass="6892">MTGPSRRMNGNLAQRVANPAQRVANPARVPDDNGGQMKSGWVKSVEWLSVLAGEAVGGRHHSQR</sequence>
<accession>I4ECG4</accession>
<evidence type="ECO:0000256" key="1">
    <source>
        <dbReference type="SAM" id="MobiDB-lite"/>
    </source>
</evidence>
<reference evidence="2 3" key="1">
    <citation type="journal article" date="2012" name="ISME J.">
        <title>Nitrification expanded: discovery, physiology and genomics of a nitrite-oxidizing bacterium from the phylum Chloroflexi.</title>
        <authorList>
            <person name="Sorokin D.Y."/>
            <person name="Lucker S."/>
            <person name="Vejmelkova D."/>
            <person name="Kostrikina N.A."/>
            <person name="Kleerebezem R."/>
            <person name="Rijpstra W.I."/>
            <person name="Damste J.S."/>
            <person name="Le Paslier D."/>
            <person name="Muyzer G."/>
            <person name="Wagner M."/>
            <person name="van Loosdrecht M.C."/>
            <person name="Daims H."/>
        </authorList>
    </citation>
    <scope>NUCLEOTIDE SEQUENCE [LARGE SCALE GENOMIC DNA]</scope>
    <source>
        <strain evidence="3">none</strain>
    </source>
</reference>
<protein>
    <submittedName>
        <fullName evidence="2">Uncharacterized protein</fullName>
    </submittedName>
</protein>
<comment type="caution">
    <text evidence="2">The sequence shown here is derived from an EMBL/GenBank/DDBJ whole genome shotgun (WGS) entry which is preliminary data.</text>
</comment>